<dbReference type="InterPro" id="IPR052893">
    <property type="entry name" value="TCS_response_regulator"/>
</dbReference>
<dbReference type="SUPFAM" id="SSF52172">
    <property type="entry name" value="CheY-like"/>
    <property type="match status" value="1"/>
</dbReference>
<evidence type="ECO:0000259" key="2">
    <source>
        <dbReference type="PROSITE" id="PS50110"/>
    </source>
</evidence>
<organism evidence="3 4">
    <name type="scientific">Paramagnetospirillum magneticum (strain ATCC 700264 / AMB-1)</name>
    <name type="common">Magnetospirillum magneticum</name>
    <dbReference type="NCBI Taxonomy" id="342108"/>
    <lineage>
        <taxon>Bacteria</taxon>
        <taxon>Pseudomonadati</taxon>
        <taxon>Pseudomonadota</taxon>
        <taxon>Alphaproteobacteria</taxon>
        <taxon>Rhodospirillales</taxon>
        <taxon>Magnetospirillaceae</taxon>
        <taxon>Paramagnetospirillum</taxon>
    </lineage>
</organism>
<dbReference type="Proteomes" id="UP000007058">
    <property type="component" value="Chromosome"/>
</dbReference>
<dbReference type="InterPro" id="IPR001789">
    <property type="entry name" value="Sig_transdc_resp-reg_receiver"/>
</dbReference>
<evidence type="ECO:0000256" key="1">
    <source>
        <dbReference type="PROSITE-ProRule" id="PRU00169"/>
    </source>
</evidence>
<dbReference type="PANTHER" id="PTHR44520">
    <property type="entry name" value="RESPONSE REGULATOR RCP1-RELATED"/>
    <property type="match status" value="1"/>
</dbReference>
<proteinExistence type="predicted"/>
<reference evidence="3 4" key="1">
    <citation type="journal article" date="2005" name="DNA Res.">
        <title>Complete genome sequence of the facultative anaerobic magnetotactic bacterium Magnetospirillum sp. strain AMB-1.</title>
        <authorList>
            <person name="Matsunaga T."/>
            <person name="Okamura Y."/>
            <person name="Fukuda Y."/>
            <person name="Wahyudi A.T."/>
            <person name="Murase Y."/>
            <person name="Takeyama H."/>
        </authorList>
    </citation>
    <scope>NUCLEOTIDE SEQUENCE [LARGE SCALE GENOMIC DNA]</scope>
    <source>
        <strain evidence="4">ATCC 700264 / AMB-1</strain>
    </source>
</reference>
<feature type="domain" description="Response regulatory" evidence="2">
    <location>
        <begin position="22"/>
        <end position="148"/>
    </location>
</feature>
<protein>
    <submittedName>
        <fullName evidence="3">FOG: CheY-like receiver</fullName>
    </submittedName>
</protein>
<feature type="modified residue" description="4-aspartylphosphate" evidence="1">
    <location>
        <position position="81"/>
    </location>
</feature>
<dbReference type="STRING" id="342108.amb2643"/>
<gene>
    <name evidence="3" type="ordered locus">amb2643</name>
</gene>
<dbReference type="InterPro" id="IPR011006">
    <property type="entry name" value="CheY-like_superfamily"/>
</dbReference>
<keyword evidence="1" id="KW-0597">Phosphoprotein</keyword>
<dbReference type="KEGG" id="mag:amb2643"/>
<evidence type="ECO:0000313" key="4">
    <source>
        <dbReference type="Proteomes" id="UP000007058"/>
    </source>
</evidence>
<dbReference type="Gene3D" id="3.40.50.2300">
    <property type="match status" value="1"/>
</dbReference>
<dbReference type="EMBL" id="AP007255">
    <property type="protein sequence ID" value="BAE51447.1"/>
    <property type="molecule type" value="Genomic_DNA"/>
</dbReference>
<dbReference type="PROSITE" id="PS50110">
    <property type="entry name" value="RESPONSE_REGULATORY"/>
    <property type="match status" value="1"/>
</dbReference>
<dbReference type="SMART" id="SM00448">
    <property type="entry name" value="REC"/>
    <property type="match status" value="1"/>
</dbReference>
<evidence type="ECO:0000313" key="3">
    <source>
        <dbReference type="EMBL" id="BAE51447.1"/>
    </source>
</evidence>
<dbReference type="CDD" id="cd17557">
    <property type="entry name" value="REC_Rcp-like"/>
    <property type="match status" value="1"/>
</dbReference>
<dbReference type="HOGENOM" id="CLU_000445_69_17_5"/>
<sequence>MLLWVVFNGGRYMQQNQVAPFEVLIVDDEPGDVELIRSAIDDGRFICRTHVAHDGVEAMAFMRKEAPRHAGAVTPDLVLLDLNMPKMTGREVLAAMQSSDHLARIPVVVVTTSDVERDVLQAYDLGASGFITKPVDIEQLFTAIHGIQDYWFGVVRKPTLDGNA</sequence>
<dbReference type="AlphaFoldDB" id="Q2W3X8"/>
<dbReference type="Pfam" id="PF00072">
    <property type="entry name" value="Response_reg"/>
    <property type="match status" value="1"/>
</dbReference>
<dbReference type="PANTHER" id="PTHR44520:SF2">
    <property type="entry name" value="RESPONSE REGULATOR RCP1"/>
    <property type="match status" value="1"/>
</dbReference>
<accession>Q2W3X8</accession>
<name>Q2W3X8_PARM1</name>
<dbReference type="GO" id="GO:0000160">
    <property type="term" value="P:phosphorelay signal transduction system"/>
    <property type="evidence" value="ECO:0007669"/>
    <property type="project" value="InterPro"/>
</dbReference>
<keyword evidence="4" id="KW-1185">Reference proteome</keyword>